<evidence type="ECO:0000259" key="7">
    <source>
        <dbReference type="Pfam" id="PF18581"/>
    </source>
</evidence>
<dbReference type="Pfam" id="PF18581">
    <property type="entry name" value="SYCP2_ARLD"/>
    <property type="match status" value="1"/>
</dbReference>
<dbReference type="PANTHER" id="PTHR15607:SF18">
    <property type="entry name" value="SYNAPTONEMAL COMPLEX PROTEIN 2-LIKE ISOFORM X1"/>
    <property type="match status" value="1"/>
</dbReference>
<dbReference type="GO" id="GO:0005694">
    <property type="term" value="C:chromosome"/>
    <property type="evidence" value="ECO:0007669"/>
    <property type="project" value="UniProtKB-SubCell"/>
</dbReference>
<name>A0A9F7R8E8_ICTPU</name>
<evidence type="ECO:0000256" key="3">
    <source>
        <dbReference type="ARBA" id="ARBA00007960"/>
    </source>
</evidence>
<keyword evidence="5" id="KW-0539">Nucleus</keyword>
<dbReference type="PANTHER" id="PTHR15607">
    <property type="entry name" value="SYNAPTONEMAL COMPLEX PROTEIN-RELATED"/>
    <property type="match status" value="1"/>
</dbReference>
<accession>A0A9F7R8E8</accession>
<evidence type="ECO:0000256" key="2">
    <source>
        <dbReference type="ARBA" id="ARBA00004286"/>
    </source>
</evidence>
<keyword evidence="9" id="KW-1185">Reference proteome</keyword>
<evidence type="ECO:0000256" key="5">
    <source>
        <dbReference type="ARBA" id="ARBA00023242"/>
    </source>
</evidence>
<comment type="subcellular location">
    <subcellularLocation>
        <location evidence="2">Chromosome</location>
    </subcellularLocation>
    <subcellularLocation>
        <location evidence="1">Nucleus</location>
    </subcellularLocation>
</comment>
<gene>
    <name evidence="10" type="primary">sycp2l</name>
</gene>
<dbReference type="RefSeq" id="XP_053530682.1">
    <property type="nucleotide sequence ID" value="XM_053674707.1"/>
</dbReference>
<evidence type="ECO:0000256" key="4">
    <source>
        <dbReference type="ARBA" id="ARBA00022454"/>
    </source>
</evidence>
<reference evidence="10" key="2">
    <citation type="submission" date="2025-08" db="UniProtKB">
        <authorList>
            <consortium name="RefSeq"/>
        </authorList>
    </citation>
    <scope>IDENTIFICATION</scope>
    <source>
        <tissue evidence="10">Blood</tissue>
    </source>
</reference>
<feature type="domain" description="Synaptonemal complex protein 2 armadillo-repeat-like" evidence="7">
    <location>
        <begin position="1"/>
        <end position="86"/>
    </location>
</feature>
<dbReference type="Pfam" id="PF18584">
    <property type="entry name" value="SYCP2_SLD"/>
    <property type="match status" value="1"/>
</dbReference>
<dbReference type="InterPro" id="IPR040560">
    <property type="entry name" value="SYCP2_SLD"/>
</dbReference>
<proteinExistence type="inferred from homology"/>
<comment type="similarity">
    <text evidence="3">Belongs to the SYCP2 family.</text>
</comment>
<reference evidence="9" key="1">
    <citation type="journal article" date="2016" name="Nat. Commun.">
        <title>The channel catfish genome sequence provides insights into the evolution of scale formation in teleosts.</title>
        <authorList>
            <person name="Liu Z."/>
            <person name="Liu S."/>
            <person name="Yao J."/>
            <person name="Bao L."/>
            <person name="Zhang J."/>
            <person name="Li Y."/>
            <person name="Jiang C."/>
            <person name="Sun L."/>
            <person name="Wang R."/>
            <person name="Zhang Y."/>
            <person name="Zhou T."/>
            <person name="Zeng Q."/>
            <person name="Fu Q."/>
            <person name="Gao S."/>
            <person name="Li N."/>
            <person name="Koren S."/>
            <person name="Jiang Y."/>
            <person name="Zimin A."/>
            <person name="Xu P."/>
            <person name="Phillippy A.M."/>
            <person name="Geng X."/>
            <person name="Song L."/>
            <person name="Sun F."/>
            <person name="Li C."/>
            <person name="Wang X."/>
            <person name="Chen A."/>
            <person name="Jin Y."/>
            <person name="Yuan Z."/>
            <person name="Yang Y."/>
            <person name="Tan S."/>
            <person name="Peatman E."/>
            <person name="Lu J."/>
            <person name="Qin Z."/>
            <person name="Dunham R."/>
            <person name="Li Z."/>
            <person name="Sonstegard T."/>
            <person name="Feng J."/>
            <person name="Danzmann R.G."/>
            <person name="Schroeder S."/>
            <person name="Scheffler B."/>
            <person name="Duke M.V."/>
            <person name="Ballard L."/>
            <person name="Kucuktas H."/>
            <person name="Kaltenboeck L."/>
            <person name="Liu H."/>
            <person name="Armbruster J."/>
            <person name="Xie Y."/>
            <person name="Kirby M.L."/>
            <person name="Tian Y."/>
            <person name="Flanagan M.E."/>
            <person name="Mu W."/>
            <person name="Waldbieser G.C."/>
        </authorList>
    </citation>
    <scope>NUCLEOTIDE SEQUENCE [LARGE SCALE GENOMIC DNA]</scope>
    <source>
        <strain evidence="9">SDA103</strain>
    </source>
</reference>
<dbReference type="CTD" id="221711"/>
<dbReference type="InterPro" id="IPR041322">
    <property type="entry name" value="SYCP2_ARLD"/>
</dbReference>
<evidence type="ECO:0000313" key="9">
    <source>
        <dbReference type="Proteomes" id="UP000221080"/>
    </source>
</evidence>
<dbReference type="GO" id="GO:0005634">
    <property type="term" value="C:nucleus"/>
    <property type="evidence" value="ECO:0007669"/>
    <property type="project" value="UniProtKB-SubCell"/>
</dbReference>
<sequence length="856" mass="96832">MLNWFEMVCEHLKVLQKPNKAPMRLMEVFCEVSMRLCQSNAEGSIKILEILLLRFGAVVIDQDVHFNLRLEAIKTINSMLDSASKDTRKKICQSDHSSLLEEFAKVIIDVGDYEMQVAISEALCRMTPKKLREELVGKWFNYRSFASTFTTIRVKEFETDCRIFLNELNSYFGSSRRVFSYPCIRAFLDTTELFKPEDELLQKFWIDFNIGTSCIGFYVNDPQETLWELIHLPKEAVSSYNLQECDDQSILNIHMLLPVGHGQITGKMVQITFDSKHDIQTAVNKVYAGGDELQLLETGKHAVFSQEDSGIPITPTEIKQTFTSPPITETTKKAQGFYALQSGPGKWSSHKCRTFPTEDKYSLINDSNTEPVGVSLGKTLQSAQVALAKAVFSQSVSSNGSVSSVKSFPSAKSTQKRKIRMFHSESDSCVSPGERPLLKCKPQCDYTREKTRLKSKLKVLPLSSPSSSEEKYFKQSTPKHKMERERCEGIDGKQTLDLSHQPKESVLDSRFQDETFLDDSVFTEEEPVGSIEEDTVDKEPSVPLNKRLLPLAELNMCCDDGSEEQLSFSTLKPRKLFISPSLENAKAITQALMEDEQSEAELSSGVMAAFDSFKGQLREHFSSRYKKTETKSLRSLTDCQKTVSSLLKTVHDQRLIHLECFQNTVVQQLAQLEQNCLSLKNIERETLGFWRSVSDKVRAFCNKQQKRLDSLELLREGVQVHHRQAEGTEAMPSVARKGQLHVKTNGDQKTRDGRVEPPTHLQPVIGTPTGKNPPSSRRGKSIRGHSPARPERSILCDIQLGPRRGRCSLNTYTRRCLMTRESPHASGKHRQAPGRICNASRTQIHTHPSSTLKQRK</sequence>
<keyword evidence="4" id="KW-0158">Chromosome</keyword>
<feature type="region of interest" description="Disordered" evidence="6">
    <location>
        <begin position="737"/>
        <end position="790"/>
    </location>
</feature>
<evidence type="ECO:0000313" key="10">
    <source>
        <dbReference type="RefSeq" id="XP_053530682.1"/>
    </source>
</evidence>
<evidence type="ECO:0000256" key="1">
    <source>
        <dbReference type="ARBA" id="ARBA00004123"/>
    </source>
</evidence>
<dbReference type="Proteomes" id="UP000221080">
    <property type="component" value="Chromosome 23"/>
</dbReference>
<dbReference type="GeneID" id="108256207"/>
<evidence type="ECO:0000256" key="6">
    <source>
        <dbReference type="SAM" id="MobiDB-lite"/>
    </source>
</evidence>
<organism evidence="9 10">
    <name type="scientific">Ictalurus punctatus</name>
    <name type="common">Channel catfish</name>
    <name type="synonym">Silurus punctatus</name>
    <dbReference type="NCBI Taxonomy" id="7998"/>
    <lineage>
        <taxon>Eukaryota</taxon>
        <taxon>Metazoa</taxon>
        <taxon>Chordata</taxon>
        <taxon>Craniata</taxon>
        <taxon>Vertebrata</taxon>
        <taxon>Euteleostomi</taxon>
        <taxon>Actinopterygii</taxon>
        <taxon>Neopterygii</taxon>
        <taxon>Teleostei</taxon>
        <taxon>Ostariophysi</taxon>
        <taxon>Siluriformes</taxon>
        <taxon>Ictaluridae</taxon>
        <taxon>Ictalurus</taxon>
    </lineage>
</organism>
<evidence type="ECO:0000259" key="8">
    <source>
        <dbReference type="Pfam" id="PF18584"/>
    </source>
</evidence>
<feature type="domain" description="Synaptonemal complex protein 2 Spt16M-like" evidence="8">
    <location>
        <begin position="178"/>
        <end position="287"/>
    </location>
</feature>
<feature type="region of interest" description="Disordered" evidence="6">
    <location>
        <begin position="820"/>
        <end position="856"/>
    </location>
</feature>
<dbReference type="AlphaFoldDB" id="A0A9F7R8E8"/>
<protein>
    <submittedName>
        <fullName evidence="10">Synaptonemal complex protein 2-like isoform X2</fullName>
    </submittedName>
</protein>
<feature type="compositionally biased region" description="Polar residues" evidence="6">
    <location>
        <begin position="839"/>
        <end position="856"/>
    </location>
</feature>
<dbReference type="InterPro" id="IPR024835">
    <property type="entry name" value="SYCP2-like"/>
</dbReference>
<feature type="compositionally biased region" description="Basic and acidic residues" evidence="6">
    <location>
        <begin position="744"/>
        <end position="757"/>
    </location>
</feature>